<evidence type="ECO:0000313" key="1">
    <source>
        <dbReference type="EMBL" id="KDS50359.1"/>
    </source>
</evidence>
<dbReference type="PATRIC" id="fig|1339349.3.peg.2459"/>
<dbReference type="AlphaFoldDB" id="A0A078RYP5"/>
<sequence>MELGGQITTYPLPFRDKKRGLKNELSSFIDNPVYHRKERCFFHVC</sequence>
<proteinExistence type="predicted"/>
<dbReference type="Proteomes" id="UP000028013">
    <property type="component" value="Unassembled WGS sequence"/>
</dbReference>
<protein>
    <submittedName>
        <fullName evidence="1">Uncharacterized protein</fullName>
    </submittedName>
</protein>
<comment type="caution">
    <text evidence="1">The sequence shown here is derived from an EMBL/GenBank/DDBJ whole genome shotgun (WGS) entry which is preliminary data.</text>
</comment>
<name>A0A078RYP5_BACUN</name>
<gene>
    <name evidence="1" type="ORF">M094_1284</name>
</gene>
<accession>A0A078RYP5</accession>
<organism evidence="1 2">
    <name type="scientific">Bacteroides uniformis str. 3978 T3 ii</name>
    <dbReference type="NCBI Taxonomy" id="1339349"/>
    <lineage>
        <taxon>Bacteria</taxon>
        <taxon>Pseudomonadati</taxon>
        <taxon>Bacteroidota</taxon>
        <taxon>Bacteroidia</taxon>
        <taxon>Bacteroidales</taxon>
        <taxon>Bacteroidaceae</taxon>
        <taxon>Bacteroides</taxon>
    </lineage>
</organism>
<evidence type="ECO:0000313" key="2">
    <source>
        <dbReference type="Proteomes" id="UP000028013"/>
    </source>
</evidence>
<reference evidence="1 2" key="1">
    <citation type="submission" date="2014-04" db="EMBL/GenBank/DDBJ databases">
        <authorList>
            <person name="Sears C."/>
            <person name="Carroll K."/>
            <person name="Sack B.R."/>
            <person name="Qadri F."/>
            <person name="Myers L.L."/>
            <person name="Chung G.-T."/>
            <person name="Escheverria P."/>
            <person name="Fraser C.M."/>
            <person name="Sadzewicz L."/>
            <person name="Shefchek K.A."/>
            <person name="Tallon L."/>
            <person name="Das S.P."/>
            <person name="Daugherty S."/>
            <person name="Mongodin E.F."/>
        </authorList>
    </citation>
    <scope>NUCLEOTIDE SEQUENCE [LARGE SCALE GENOMIC DNA]</scope>
    <source>
        <strain evidence="1 2">3978 T3 ii</strain>
    </source>
</reference>
<dbReference type="EMBL" id="JNHN01000174">
    <property type="protein sequence ID" value="KDS50359.1"/>
    <property type="molecule type" value="Genomic_DNA"/>
</dbReference>